<feature type="region of interest" description="Disordered" evidence="1">
    <location>
        <begin position="197"/>
        <end position="251"/>
    </location>
</feature>
<evidence type="ECO:0000313" key="4">
    <source>
        <dbReference type="Proteomes" id="UP001497392"/>
    </source>
</evidence>
<dbReference type="Gene3D" id="3.40.50.300">
    <property type="entry name" value="P-loop containing nucleotide triphosphate hydrolases"/>
    <property type="match status" value="1"/>
</dbReference>
<organism evidence="3 4">
    <name type="scientific">Coccomyxa viridis</name>
    <dbReference type="NCBI Taxonomy" id="1274662"/>
    <lineage>
        <taxon>Eukaryota</taxon>
        <taxon>Viridiplantae</taxon>
        <taxon>Chlorophyta</taxon>
        <taxon>core chlorophytes</taxon>
        <taxon>Trebouxiophyceae</taxon>
        <taxon>Trebouxiophyceae incertae sedis</taxon>
        <taxon>Coccomyxaceae</taxon>
        <taxon>Coccomyxa</taxon>
    </lineage>
</organism>
<proteinExistence type="predicted"/>
<sequence length="482" mass="51817">MRPVVVILVGVPGAGKSTFSTALQAASPGRWERVNQDTVAGPGRKGSRPLCVAAARAALQAGHGAIIDRCNWDGPQRKDFIALAKQLHCEAHAIVLDLPTQLCANRAAARVDHEGGLDGPGAKSAVYRLGSQLAKAGRPQPSEGLSSVMVCNSEADVKRALQAWSEYRTSGKQPIEQYQRSTPAKRTLATLWGKHGSRAAAGDAGGAGQTNGSQGRSPTVDHGSGSTEPLHNSSAVAEKGLGRPGTGRQEADSGNAFAVLMNRAKQPAAAPPAKAPGHSNARRQQYQPNSWKDALRQVAVDPDGHRTKYPEMIVSEECILIHDAFPKAAHHALVLPREPTLHDVRSLNRAHIPLLTRMKVMAENWMASIETSEGFQMGFHSVPSMDHLHMHVISKDFNSPKLKTKQHWNSFTTAFFIPLEQVLLDLEAKDPVAVDPVQAEALLKQPLRCHKCQAAMRNMPDLKSHVVACTVRAAPHRAASAL</sequence>
<dbReference type="EMBL" id="CAXHTA020000003">
    <property type="protein sequence ID" value="CAL5220154.1"/>
    <property type="molecule type" value="Genomic_DNA"/>
</dbReference>
<reference evidence="3 4" key="1">
    <citation type="submission" date="2024-06" db="EMBL/GenBank/DDBJ databases">
        <authorList>
            <person name="Kraege A."/>
            <person name="Thomma B."/>
        </authorList>
    </citation>
    <scope>NUCLEOTIDE SEQUENCE [LARGE SCALE GENOMIC DNA]</scope>
</reference>
<dbReference type="PROSITE" id="PS00892">
    <property type="entry name" value="HIT_1"/>
    <property type="match status" value="1"/>
</dbReference>
<evidence type="ECO:0000313" key="3">
    <source>
        <dbReference type="EMBL" id="CAL5220154.1"/>
    </source>
</evidence>
<dbReference type="InterPro" id="IPR032566">
    <property type="entry name" value="Znf-C2HE"/>
</dbReference>
<dbReference type="Pfam" id="PF11969">
    <property type="entry name" value="DcpS_C"/>
    <property type="match status" value="1"/>
</dbReference>
<dbReference type="InterPro" id="IPR019808">
    <property type="entry name" value="Histidine_triad_CS"/>
</dbReference>
<feature type="domain" description="Aprataxin C2HE/C2H2/C2HC zinc finger" evidence="2">
    <location>
        <begin position="412"/>
        <end position="467"/>
    </location>
</feature>
<dbReference type="Proteomes" id="UP001497392">
    <property type="component" value="Unassembled WGS sequence"/>
</dbReference>
<dbReference type="InterPro" id="IPR036265">
    <property type="entry name" value="HIT-like_sf"/>
</dbReference>
<name>A0ABP1FLT8_9CHLO</name>
<dbReference type="Gene3D" id="3.30.428.10">
    <property type="entry name" value="HIT-like"/>
    <property type="match status" value="1"/>
</dbReference>
<evidence type="ECO:0000259" key="2">
    <source>
        <dbReference type="Pfam" id="PF16278"/>
    </source>
</evidence>
<gene>
    <name evidence="3" type="primary">g2117</name>
    <name evidence="3" type="ORF">VP750_LOCUS1813</name>
</gene>
<feature type="region of interest" description="Disordered" evidence="1">
    <location>
        <begin position="265"/>
        <end position="288"/>
    </location>
</feature>
<dbReference type="Pfam" id="PF13671">
    <property type="entry name" value="AAA_33"/>
    <property type="match status" value="1"/>
</dbReference>
<dbReference type="SUPFAM" id="SSF54197">
    <property type="entry name" value="HIT-like"/>
    <property type="match status" value="1"/>
</dbReference>
<dbReference type="Pfam" id="PF16278">
    <property type="entry name" value="zf-C2HE"/>
    <property type="match status" value="1"/>
</dbReference>
<dbReference type="PANTHER" id="PTHR12486">
    <property type="entry name" value="APRATAXIN-RELATED"/>
    <property type="match status" value="1"/>
</dbReference>
<protein>
    <submittedName>
        <fullName evidence="3">G2117 protein</fullName>
    </submittedName>
</protein>
<feature type="compositionally biased region" description="Polar residues" evidence="1">
    <location>
        <begin position="224"/>
        <end position="235"/>
    </location>
</feature>
<comment type="caution">
    <text evidence="3">The sequence shown here is derived from an EMBL/GenBank/DDBJ whole genome shotgun (WGS) entry which is preliminary data.</text>
</comment>
<dbReference type="PANTHER" id="PTHR12486:SF4">
    <property type="entry name" value="APRATAXIN"/>
    <property type="match status" value="1"/>
</dbReference>
<keyword evidence="4" id="KW-1185">Reference proteome</keyword>
<evidence type="ECO:0000256" key="1">
    <source>
        <dbReference type="SAM" id="MobiDB-lite"/>
    </source>
</evidence>
<accession>A0ABP1FLT8</accession>
<dbReference type="InterPro" id="IPR027417">
    <property type="entry name" value="P-loop_NTPase"/>
</dbReference>
<dbReference type="SUPFAM" id="SSF52540">
    <property type="entry name" value="P-loop containing nucleoside triphosphate hydrolases"/>
    <property type="match status" value="1"/>
</dbReference>